<dbReference type="RefSeq" id="WP_028481494.1">
    <property type="nucleotide sequence ID" value="NZ_LVVZ01000018.1"/>
</dbReference>
<evidence type="ECO:0000256" key="1">
    <source>
        <dbReference type="ARBA" id="ARBA00004651"/>
    </source>
</evidence>
<evidence type="ECO:0000259" key="7">
    <source>
        <dbReference type="PROSITE" id="PS50850"/>
    </source>
</evidence>
<dbReference type="GO" id="GO:0005886">
    <property type="term" value="C:plasma membrane"/>
    <property type="evidence" value="ECO:0007669"/>
    <property type="project" value="UniProtKB-SubCell"/>
</dbReference>
<proteinExistence type="predicted"/>
<name>A0A1U7JGA6_9HYPH</name>
<feature type="transmembrane region" description="Helical" evidence="6">
    <location>
        <begin position="347"/>
        <end position="371"/>
    </location>
</feature>
<feature type="domain" description="Major facilitator superfamily (MFS) profile" evidence="7">
    <location>
        <begin position="7"/>
        <end position="375"/>
    </location>
</feature>
<evidence type="ECO:0000256" key="3">
    <source>
        <dbReference type="ARBA" id="ARBA00022692"/>
    </source>
</evidence>
<feature type="transmembrane region" description="Helical" evidence="6">
    <location>
        <begin position="42"/>
        <end position="61"/>
    </location>
</feature>
<keyword evidence="9" id="KW-1185">Reference proteome</keyword>
<dbReference type="PANTHER" id="PTHR43124:SF3">
    <property type="entry name" value="CHLORAMPHENICOL EFFLUX PUMP RV0191"/>
    <property type="match status" value="1"/>
</dbReference>
<feature type="transmembrane region" description="Helical" evidence="6">
    <location>
        <begin position="73"/>
        <end position="96"/>
    </location>
</feature>
<keyword evidence="3 6" id="KW-0812">Transmembrane</keyword>
<reference evidence="8 9" key="1">
    <citation type="submission" date="2016-03" db="EMBL/GenBank/DDBJ databases">
        <title>Genome sequence of Nesiotobacter sp. nov., a moderately halophilic alphaproteobacterium isolated from the Yellow Sea, China.</title>
        <authorList>
            <person name="Zhang G."/>
            <person name="Zhang R."/>
        </authorList>
    </citation>
    <scope>NUCLEOTIDE SEQUENCE [LARGE SCALE GENOMIC DNA]</scope>
    <source>
        <strain evidence="8 9">WB1-6</strain>
    </source>
</reference>
<protein>
    <recommendedName>
        <fullName evidence="7">Major facilitator superfamily (MFS) profile domain-containing protein</fullName>
    </recommendedName>
</protein>
<dbReference type="Pfam" id="PF07690">
    <property type="entry name" value="MFS_1"/>
    <property type="match status" value="2"/>
</dbReference>
<feature type="transmembrane region" description="Helical" evidence="6">
    <location>
        <begin position="130"/>
        <end position="153"/>
    </location>
</feature>
<evidence type="ECO:0000256" key="6">
    <source>
        <dbReference type="SAM" id="Phobius"/>
    </source>
</evidence>
<evidence type="ECO:0000313" key="8">
    <source>
        <dbReference type="EMBL" id="OKL43786.1"/>
    </source>
</evidence>
<evidence type="ECO:0000256" key="2">
    <source>
        <dbReference type="ARBA" id="ARBA00022475"/>
    </source>
</evidence>
<comment type="subcellular location">
    <subcellularLocation>
        <location evidence="1">Cell membrane</location>
        <topology evidence="1">Multi-pass membrane protein</topology>
    </subcellularLocation>
</comment>
<feature type="transmembrane region" description="Helical" evidence="6">
    <location>
        <begin position="200"/>
        <end position="221"/>
    </location>
</feature>
<dbReference type="GO" id="GO:0022857">
    <property type="term" value="F:transmembrane transporter activity"/>
    <property type="evidence" value="ECO:0007669"/>
    <property type="project" value="InterPro"/>
</dbReference>
<gene>
    <name evidence="8" type="ORF">A3843_11750</name>
</gene>
<comment type="caution">
    <text evidence="8">The sequence shown here is derived from an EMBL/GenBank/DDBJ whole genome shotgun (WGS) entry which is preliminary data.</text>
</comment>
<organism evidence="8 9">
    <name type="scientific">Pseudovibrio exalbescens</name>
    <dbReference type="NCBI Taxonomy" id="197461"/>
    <lineage>
        <taxon>Bacteria</taxon>
        <taxon>Pseudomonadati</taxon>
        <taxon>Pseudomonadota</taxon>
        <taxon>Alphaproteobacteria</taxon>
        <taxon>Hyphomicrobiales</taxon>
        <taxon>Stappiaceae</taxon>
        <taxon>Pseudovibrio</taxon>
    </lineage>
</organism>
<dbReference type="InterPro" id="IPR020846">
    <property type="entry name" value="MFS_dom"/>
</dbReference>
<dbReference type="STRING" id="197461.A3843_11750"/>
<feature type="transmembrane region" description="Helical" evidence="6">
    <location>
        <begin position="7"/>
        <end position="30"/>
    </location>
</feature>
<feature type="transmembrane region" description="Helical" evidence="6">
    <location>
        <begin position="270"/>
        <end position="288"/>
    </location>
</feature>
<dbReference type="SUPFAM" id="SSF103473">
    <property type="entry name" value="MFS general substrate transporter"/>
    <property type="match status" value="1"/>
</dbReference>
<dbReference type="AlphaFoldDB" id="A0A1U7JGA6"/>
<dbReference type="InterPro" id="IPR036259">
    <property type="entry name" value="MFS_trans_sf"/>
</dbReference>
<dbReference type="InterPro" id="IPR050189">
    <property type="entry name" value="MFS_Efflux_Transporters"/>
</dbReference>
<evidence type="ECO:0000256" key="5">
    <source>
        <dbReference type="ARBA" id="ARBA00023136"/>
    </source>
</evidence>
<dbReference type="InterPro" id="IPR011701">
    <property type="entry name" value="MFS"/>
</dbReference>
<keyword evidence="2" id="KW-1003">Cell membrane</keyword>
<dbReference type="Proteomes" id="UP000185783">
    <property type="component" value="Unassembled WGS sequence"/>
</dbReference>
<feature type="transmembrane region" description="Helical" evidence="6">
    <location>
        <begin position="321"/>
        <end position="341"/>
    </location>
</feature>
<feature type="transmembrane region" description="Helical" evidence="6">
    <location>
        <begin position="294"/>
        <end position="314"/>
    </location>
</feature>
<keyword evidence="4 6" id="KW-1133">Transmembrane helix</keyword>
<feature type="transmembrane region" description="Helical" evidence="6">
    <location>
        <begin position="102"/>
        <end position="123"/>
    </location>
</feature>
<dbReference type="EMBL" id="LVVZ01000018">
    <property type="protein sequence ID" value="OKL43786.1"/>
    <property type="molecule type" value="Genomic_DNA"/>
</dbReference>
<keyword evidence="5 6" id="KW-0472">Membrane</keyword>
<sequence length="387" mass="39735">MSRSNVLMALLMLTGILVVGQLYLTIPMISAIAAEFSASNSAASWAGTAFGFAYACGFLVFGPLSDRIGRRVVLVYGLLAVAIASFGLSFTSQISVFLGGRAVQGFLAASFPPVALSVIAEALPLEKRAFGISLMSFAFLVAAPLSQFFGAGVPQSPTSIMFMLSPFYVVMALALFVVVPKDQPALRPTGGKPHSHLSEMLANGLVSTGWFAALTVLLGFVAFQVGTVLLTQEADLSAQTVRLAGLPPLALSLFAAVMSKRLTPAVTGRVGMIVTALGLGIAIVPGALIAASVIVSSGVALAVPGLIATIAGAAKDHNRGLAMSIYTFCLFVGASIAPPLTLTLFKFGALAVFGLPAALLVTAVVIVTLAVSRRAKSVSMQPATGEQ</sequence>
<feature type="transmembrane region" description="Helical" evidence="6">
    <location>
        <begin position="241"/>
        <end position="258"/>
    </location>
</feature>
<evidence type="ECO:0000256" key="4">
    <source>
        <dbReference type="ARBA" id="ARBA00022989"/>
    </source>
</evidence>
<dbReference type="Gene3D" id="1.20.1250.20">
    <property type="entry name" value="MFS general substrate transporter like domains"/>
    <property type="match status" value="1"/>
</dbReference>
<feature type="transmembrane region" description="Helical" evidence="6">
    <location>
        <begin position="159"/>
        <end position="179"/>
    </location>
</feature>
<dbReference type="PROSITE" id="PS50850">
    <property type="entry name" value="MFS"/>
    <property type="match status" value="1"/>
</dbReference>
<accession>A0A1U7JGA6</accession>
<dbReference type="PANTHER" id="PTHR43124">
    <property type="entry name" value="PURINE EFFLUX PUMP PBUE"/>
    <property type="match status" value="1"/>
</dbReference>
<evidence type="ECO:0000313" key="9">
    <source>
        <dbReference type="Proteomes" id="UP000185783"/>
    </source>
</evidence>